<proteinExistence type="predicted"/>
<evidence type="ECO:0000313" key="2">
    <source>
        <dbReference type="Proteomes" id="UP000244792"/>
    </source>
</evidence>
<accession>A0A2R4VYY4</accession>
<gene>
    <name evidence="1" type="ORF">TDSAC_0292</name>
</gene>
<protein>
    <recommendedName>
        <fullName evidence="3">Transposase</fullName>
    </recommendedName>
</protein>
<keyword evidence="2" id="KW-1185">Reference proteome</keyword>
<evidence type="ECO:0008006" key="3">
    <source>
        <dbReference type="Google" id="ProtNLM"/>
    </source>
</evidence>
<name>A0A2R4VYY4_THEAF</name>
<dbReference type="AlphaFoldDB" id="A0A2R4VYY4"/>
<dbReference type="EMBL" id="CP020921">
    <property type="protein sequence ID" value="AWB09674.1"/>
    <property type="molecule type" value="Genomic_DNA"/>
</dbReference>
<evidence type="ECO:0000313" key="1">
    <source>
        <dbReference type="EMBL" id="AWB09674.1"/>
    </source>
</evidence>
<dbReference type="RefSeq" id="WP_199919838.1">
    <property type="nucleotide sequence ID" value="NZ_CP020921.1"/>
</dbReference>
<organism evidence="1 2">
    <name type="scientific">Thermodesulfobium acidiphilum</name>
    <dbReference type="NCBI Taxonomy" id="1794699"/>
    <lineage>
        <taxon>Bacteria</taxon>
        <taxon>Pseudomonadati</taxon>
        <taxon>Thermodesulfobiota</taxon>
        <taxon>Thermodesulfobiia</taxon>
        <taxon>Thermodesulfobiales</taxon>
        <taxon>Thermodesulfobiaceae</taxon>
        <taxon>Thermodesulfobium</taxon>
    </lineage>
</organism>
<reference evidence="1 2" key="1">
    <citation type="submission" date="2017-04" db="EMBL/GenBank/DDBJ databases">
        <title>Genomic insights into metabolism of Thermodesulfobium acidiphilum.</title>
        <authorList>
            <person name="Toshchakov S.V."/>
            <person name="Frolov E.N."/>
            <person name="Kublanov I.V."/>
            <person name="Samarov N.I."/>
            <person name="Novikov A."/>
            <person name="Lebedinsky A.V."/>
            <person name="Bonch-Osmolovskaya E.A."/>
            <person name="Chernyh N.A."/>
        </authorList>
    </citation>
    <scope>NUCLEOTIDE SEQUENCE [LARGE SCALE GENOMIC DNA]</scope>
    <source>
        <strain evidence="1 2">3127-1</strain>
    </source>
</reference>
<sequence length="49" mass="5557">MGLTMKERKAVVSEIAKRYKKAGKKQKGIILDELIALTGYNRSYACFFS</sequence>
<dbReference type="Proteomes" id="UP000244792">
    <property type="component" value="Chromosome"/>
</dbReference>
<dbReference type="KEGG" id="taci:TDSAC_0292"/>